<evidence type="ECO:0000313" key="2">
    <source>
        <dbReference type="EMBL" id="KGM18083.1"/>
    </source>
</evidence>
<keyword evidence="2" id="KW-0808">Transferase</keyword>
<dbReference type="InterPro" id="IPR015422">
    <property type="entry name" value="PyrdxlP-dep_Trfase_small"/>
</dbReference>
<dbReference type="InterPro" id="IPR000192">
    <property type="entry name" value="Aminotrans_V_dom"/>
</dbReference>
<accession>A0A0A2DFY3</accession>
<dbReference type="SUPFAM" id="SSF53383">
    <property type="entry name" value="PLP-dependent transferases"/>
    <property type="match status" value="1"/>
</dbReference>
<gene>
    <name evidence="2" type="ORF">MA47_10385</name>
</gene>
<dbReference type="PANTHER" id="PTHR43586">
    <property type="entry name" value="CYSTEINE DESULFURASE"/>
    <property type="match status" value="1"/>
</dbReference>
<sequence>MYLNAQDFPQIPERVSAAAARSFRIAPLLETQEAGAGQHSRQPKLGRRVGESFIDAARTAIADLTGARKECVIVGASRASLLDNLATALSRRLRLGEEVVLSRIDDPANISPWKRAADLYGAKVRWAEADLGTGALPAWQFTELIGAQTTVVALSAANRLVGTVTNVHAIAETVRAKSNALLVVDVNSYAPYRPVVLDELGADVVALDVCSLGGPGVGALVFRDRQTLRSLVPHFKAKDVVHGPSLEEAREVLEIGGVSEGLLGAVPEAVDHLAALDDGVRGTRRRRIRGGLPQLSAHLNGLARRAVEGLQSLGTVHVIGVDGDVINDEGEHGAHGSFDAVDRVPRFAFMVDGVPAPVVEERLLASGIVTGVVRPGESELFSRMGVFEDATLGGAVVVGLAPHNTIHDVDHLVRAVASLR</sequence>
<proteinExistence type="predicted"/>
<organism evidence="2 3">
    <name type="scientific">Corynebacterium auriscanis</name>
    <dbReference type="NCBI Taxonomy" id="99807"/>
    <lineage>
        <taxon>Bacteria</taxon>
        <taxon>Bacillati</taxon>
        <taxon>Actinomycetota</taxon>
        <taxon>Actinomycetes</taxon>
        <taxon>Mycobacteriales</taxon>
        <taxon>Corynebacteriaceae</taxon>
        <taxon>Corynebacterium</taxon>
    </lineage>
</organism>
<evidence type="ECO:0000259" key="1">
    <source>
        <dbReference type="Pfam" id="PF00266"/>
    </source>
</evidence>
<dbReference type="Gene3D" id="3.40.640.10">
    <property type="entry name" value="Type I PLP-dependent aspartate aminotransferase-like (Major domain)"/>
    <property type="match status" value="1"/>
</dbReference>
<protein>
    <submittedName>
        <fullName evidence="2">Aminotransferase</fullName>
    </submittedName>
</protein>
<reference evidence="2 3" key="1">
    <citation type="submission" date="2014-10" db="EMBL/GenBank/DDBJ databases">
        <title>Whole Genome sequence of Corynebacterium auriscanis strain CIP 106629.</title>
        <authorList>
            <person name="Hassan S.S."/>
            <person name="Jamal S.B."/>
            <person name="Tiwari S."/>
            <person name="Oliveira L.D.C."/>
            <person name="Souza F."/>
            <person name="Mariano D.C."/>
            <person name="Almeida S."/>
            <person name="Dorella F."/>
            <person name="Pereira F."/>
            <person name="Carvalho A."/>
            <person name="Leal C.A."/>
            <person name="Soares S.D.C."/>
            <person name="Figueiredo H.C."/>
            <person name="Silva A."/>
            <person name="Azevedo V.A."/>
        </authorList>
    </citation>
    <scope>NUCLEOTIDE SEQUENCE [LARGE SCALE GENOMIC DNA]</scope>
    <source>
        <strain evidence="2 3">CIP 106629</strain>
    </source>
</reference>
<keyword evidence="2" id="KW-0032">Aminotransferase</keyword>
<comment type="caution">
    <text evidence="2">The sequence shown here is derived from an EMBL/GenBank/DDBJ whole genome shotgun (WGS) entry which is preliminary data.</text>
</comment>
<evidence type="ECO:0000313" key="3">
    <source>
        <dbReference type="Proteomes" id="UP000030145"/>
    </source>
</evidence>
<dbReference type="GO" id="GO:0008483">
    <property type="term" value="F:transaminase activity"/>
    <property type="evidence" value="ECO:0007669"/>
    <property type="project" value="UniProtKB-KW"/>
</dbReference>
<dbReference type="InterPro" id="IPR015421">
    <property type="entry name" value="PyrdxlP-dep_Trfase_major"/>
</dbReference>
<feature type="domain" description="Aminotransferase class V" evidence="1">
    <location>
        <begin position="38"/>
        <end position="233"/>
    </location>
</feature>
<dbReference type="EMBL" id="JRVJ01000023">
    <property type="protein sequence ID" value="KGM18083.1"/>
    <property type="molecule type" value="Genomic_DNA"/>
</dbReference>
<dbReference type="InterPro" id="IPR015424">
    <property type="entry name" value="PyrdxlP-dep_Trfase"/>
</dbReference>
<dbReference type="PANTHER" id="PTHR43586:SF21">
    <property type="entry name" value="PYRIDOXAL PHOSPHATE (PLP)-DEPENDENT ASPARTATE AMINOTRANSFERASE SUPERFAMILY"/>
    <property type="match status" value="1"/>
</dbReference>
<name>A0A0A2DFY3_9CORY</name>
<dbReference type="Proteomes" id="UP000030145">
    <property type="component" value="Unassembled WGS sequence"/>
</dbReference>
<dbReference type="AlphaFoldDB" id="A0A0A2DFY3"/>
<keyword evidence="3" id="KW-1185">Reference proteome</keyword>
<dbReference type="Gene3D" id="3.90.1150.10">
    <property type="entry name" value="Aspartate Aminotransferase, domain 1"/>
    <property type="match status" value="1"/>
</dbReference>
<dbReference type="Pfam" id="PF00266">
    <property type="entry name" value="Aminotran_5"/>
    <property type="match status" value="1"/>
</dbReference>